<dbReference type="Proteomes" id="UP000482800">
    <property type="component" value="Unassembled WGS sequence"/>
</dbReference>
<comment type="caution">
    <text evidence="2">The sequence shown here is derived from an EMBL/GenBank/DDBJ whole genome shotgun (WGS) entry which is preliminary data.</text>
</comment>
<evidence type="ECO:0000256" key="1">
    <source>
        <dbReference type="SAM" id="MobiDB-lite"/>
    </source>
</evidence>
<feature type="compositionally biased region" description="Basic and acidic residues" evidence="1">
    <location>
        <begin position="81"/>
        <end position="93"/>
    </location>
</feature>
<dbReference type="AlphaFoldDB" id="A0A6V8K912"/>
<name>A0A6V8K912_9ACTN</name>
<sequence length="93" mass="10325">MQDRVEALGDGRMVIRKPVGHVGLDKREAGVLGQVGHVVLGPGHEVVDGHHRAPARQQRVNEVRRDKSRTPGDEDAVTCSESRDYDHERKPTD</sequence>
<gene>
    <name evidence="2" type="ORF">Phou_041600</name>
</gene>
<keyword evidence="3" id="KW-1185">Reference proteome</keyword>
<proteinExistence type="predicted"/>
<evidence type="ECO:0000313" key="2">
    <source>
        <dbReference type="EMBL" id="GFJ79980.1"/>
    </source>
</evidence>
<feature type="compositionally biased region" description="Basic and acidic residues" evidence="1">
    <location>
        <begin position="59"/>
        <end position="72"/>
    </location>
</feature>
<reference evidence="2 3" key="2">
    <citation type="submission" date="2020-03" db="EMBL/GenBank/DDBJ databases">
        <authorList>
            <person name="Ichikawa N."/>
            <person name="Kimura A."/>
            <person name="Kitahashi Y."/>
            <person name="Uohara A."/>
        </authorList>
    </citation>
    <scope>NUCLEOTIDE SEQUENCE [LARGE SCALE GENOMIC DNA]</scope>
    <source>
        <strain evidence="2 3">NBRC 108639</strain>
    </source>
</reference>
<organism evidence="2 3">
    <name type="scientific">Phytohabitans houttuyneae</name>
    <dbReference type="NCBI Taxonomy" id="1076126"/>
    <lineage>
        <taxon>Bacteria</taxon>
        <taxon>Bacillati</taxon>
        <taxon>Actinomycetota</taxon>
        <taxon>Actinomycetes</taxon>
        <taxon>Micromonosporales</taxon>
        <taxon>Micromonosporaceae</taxon>
    </lineage>
</organism>
<accession>A0A6V8K912</accession>
<reference evidence="2 3" key="1">
    <citation type="submission" date="2020-03" db="EMBL/GenBank/DDBJ databases">
        <title>Whole genome shotgun sequence of Phytohabitans houttuyneae NBRC 108639.</title>
        <authorList>
            <person name="Komaki H."/>
            <person name="Tamura T."/>
        </authorList>
    </citation>
    <scope>NUCLEOTIDE SEQUENCE [LARGE SCALE GENOMIC DNA]</scope>
    <source>
        <strain evidence="2 3">NBRC 108639</strain>
    </source>
</reference>
<dbReference type="EMBL" id="BLPF01000001">
    <property type="protein sequence ID" value="GFJ79980.1"/>
    <property type="molecule type" value="Genomic_DNA"/>
</dbReference>
<evidence type="ECO:0000313" key="3">
    <source>
        <dbReference type="Proteomes" id="UP000482800"/>
    </source>
</evidence>
<protein>
    <submittedName>
        <fullName evidence="2">Uncharacterized protein</fullName>
    </submittedName>
</protein>
<feature type="region of interest" description="Disordered" evidence="1">
    <location>
        <begin position="42"/>
        <end position="93"/>
    </location>
</feature>